<feature type="active site" description="Proton donor" evidence="2">
    <location>
        <position position="10"/>
    </location>
</feature>
<dbReference type="GO" id="GO:0009223">
    <property type="term" value="P:pyrimidine deoxyribonucleotide catabolic process"/>
    <property type="evidence" value="ECO:0007669"/>
    <property type="project" value="TreeGrafter"/>
</dbReference>
<comment type="similarity">
    <text evidence="1">Belongs to the 5'(3')-deoxyribonucleotidase family.</text>
</comment>
<dbReference type="AlphaFoldDB" id="A0A327X2H7"/>
<dbReference type="PANTHER" id="PTHR16504">
    <property type="entry name" value="5'(3')-DEOXYRIBONUCLEOTIDASE"/>
    <property type="match status" value="1"/>
</dbReference>
<dbReference type="OrthoDB" id="278110at2"/>
<dbReference type="InterPro" id="IPR036412">
    <property type="entry name" value="HAD-like_sf"/>
</dbReference>
<organism evidence="3 4">
    <name type="scientific">Larkinella arboricola</name>
    <dbReference type="NCBI Taxonomy" id="643671"/>
    <lineage>
        <taxon>Bacteria</taxon>
        <taxon>Pseudomonadati</taxon>
        <taxon>Bacteroidota</taxon>
        <taxon>Cytophagia</taxon>
        <taxon>Cytophagales</taxon>
        <taxon>Spirosomataceae</taxon>
        <taxon>Larkinella</taxon>
    </lineage>
</organism>
<dbReference type="SFLD" id="SFLDG01126">
    <property type="entry name" value="C1.2:_Nucleotidase_Like"/>
    <property type="match status" value="1"/>
</dbReference>
<gene>
    <name evidence="3" type="ORF">LX87_02124</name>
</gene>
<evidence type="ECO:0000313" key="3">
    <source>
        <dbReference type="EMBL" id="RAK00422.1"/>
    </source>
</evidence>
<evidence type="ECO:0000313" key="4">
    <source>
        <dbReference type="Proteomes" id="UP000248790"/>
    </source>
</evidence>
<name>A0A327X2H7_LARAB</name>
<feature type="active site" description="Nucleophile" evidence="2">
    <location>
        <position position="8"/>
    </location>
</feature>
<protein>
    <submittedName>
        <fullName evidence="3">5'(3')-deoxyribonucleotidase</fullName>
    </submittedName>
</protein>
<dbReference type="Gene3D" id="1.10.40.40">
    <property type="entry name" value="Deoxyribonucleotidase, domain 2"/>
    <property type="match status" value="1"/>
</dbReference>
<dbReference type="GO" id="GO:0008253">
    <property type="term" value="F:5'-nucleotidase activity"/>
    <property type="evidence" value="ECO:0007669"/>
    <property type="project" value="InterPro"/>
</dbReference>
<reference evidence="3 4" key="1">
    <citation type="submission" date="2018-06" db="EMBL/GenBank/DDBJ databases">
        <title>Genomic Encyclopedia of Archaeal and Bacterial Type Strains, Phase II (KMG-II): from individual species to whole genera.</title>
        <authorList>
            <person name="Goeker M."/>
        </authorList>
    </citation>
    <scope>NUCLEOTIDE SEQUENCE [LARGE SCALE GENOMIC DNA]</scope>
    <source>
        <strain evidence="3 4">DSM 21851</strain>
    </source>
</reference>
<dbReference type="PANTHER" id="PTHR16504:SF4">
    <property type="entry name" value="5'(3')-DEOXYRIBONUCLEOTIDASE"/>
    <property type="match status" value="1"/>
</dbReference>
<dbReference type="SFLD" id="SFLDG01146">
    <property type="entry name" value="C1.2.2"/>
    <property type="match status" value="1"/>
</dbReference>
<dbReference type="Pfam" id="PF06941">
    <property type="entry name" value="NT5C"/>
    <property type="match status" value="1"/>
</dbReference>
<sequence>MKPRIAIDMDDVLADTVGKFIAIYRRDFDTNALPDVFRENSFHEVLEKDISQRLSDYVHQPGFFADIEVMPGAPEITRELSEKYDLYITSAAMEFRNSLAEKYDWLDRHFPHIHWKNRVFCGDKSIIRADVMIDDMPYNLVSFQGKGLLFDAPHNRDNEMFQRVFSWEEIAKVLL</sequence>
<evidence type="ECO:0000256" key="1">
    <source>
        <dbReference type="ARBA" id="ARBA00009589"/>
    </source>
</evidence>
<dbReference type="Proteomes" id="UP000248790">
    <property type="component" value="Unassembled WGS sequence"/>
</dbReference>
<accession>A0A327X2H7</accession>
<dbReference type="SFLD" id="SFLDS00003">
    <property type="entry name" value="Haloacid_Dehalogenase"/>
    <property type="match status" value="1"/>
</dbReference>
<dbReference type="InterPro" id="IPR010708">
    <property type="entry name" value="5'(3')-deoxyribonucleotidase"/>
</dbReference>
<dbReference type="RefSeq" id="WP_111628164.1">
    <property type="nucleotide sequence ID" value="NZ_QLMC01000002.1"/>
</dbReference>
<dbReference type="InterPro" id="IPR023214">
    <property type="entry name" value="HAD_sf"/>
</dbReference>
<proteinExistence type="inferred from homology"/>
<dbReference type="EMBL" id="QLMC01000002">
    <property type="protein sequence ID" value="RAK00422.1"/>
    <property type="molecule type" value="Genomic_DNA"/>
</dbReference>
<evidence type="ECO:0000256" key="2">
    <source>
        <dbReference type="PIRSR" id="PIRSR610708-1"/>
    </source>
</evidence>
<keyword evidence="4" id="KW-1185">Reference proteome</keyword>
<comment type="caution">
    <text evidence="3">The sequence shown here is derived from an EMBL/GenBank/DDBJ whole genome shotgun (WGS) entry which is preliminary data.</text>
</comment>
<dbReference type="SUPFAM" id="SSF56784">
    <property type="entry name" value="HAD-like"/>
    <property type="match status" value="1"/>
</dbReference>
<dbReference type="Gene3D" id="3.40.50.1000">
    <property type="entry name" value="HAD superfamily/HAD-like"/>
    <property type="match status" value="1"/>
</dbReference>